<feature type="compositionally biased region" description="Basic and acidic residues" evidence="1">
    <location>
        <begin position="259"/>
        <end position="290"/>
    </location>
</feature>
<evidence type="ECO:0000256" key="1">
    <source>
        <dbReference type="SAM" id="MobiDB-lite"/>
    </source>
</evidence>
<dbReference type="PANTHER" id="PTHR15921:SF3">
    <property type="entry name" value="PRE-MRNA CLEAVAGE COMPLEX 2 PROTEIN PCF11"/>
    <property type="match status" value="1"/>
</dbReference>
<reference evidence="3" key="1">
    <citation type="submission" date="2023-08" db="EMBL/GenBank/DDBJ databases">
        <authorList>
            <person name="Chen Y."/>
            <person name="Shah S."/>
            <person name="Dougan E. K."/>
            <person name="Thang M."/>
            <person name="Chan C."/>
        </authorList>
    </citation>
    <scope>NUCLEOTIDE SEQUENCE</scope>
</reference>
<dbReference type="PROSITE" id="PS51391">
    <property type="entry name" value="CID"/>
    <property type="match status" value="1"/>
</dbReference>
<feature type="region of interest" description="Disordered" evidence="1">
    <location>
        <begin position="241"/>
        <end position="309"/>
    </location>
</feature>
<feature type="region of interest" description="Disordered" evidence="1">
    <location>
        <begin position="149"/>
        <end position="179"/>
    </location>
</feature>
<dbReference type="GO" id="GO:0006369">
    <property type="term" value="P:termination of RNA polymerase II transcription"/>
    <property type="evidence" value="ECO:0007669"/>
    <property type="project" value="InterPro"/>
</dbReference>
<dbReference type="AlphaFoldDB" id="A0AA36JK26"/>
<feature type="compositionally biased region" description="Basic and acidic residues" evidence="1">
    <location>
        <begin position="297"/>
        <end position="306"/>
    </location>
</feature>
<comment type="caution">
    <text evidence="3">The sequence shown here is derived from an EMBL/GenBank/DDBJ whole genome shotgun (WGS) entry which is preliminary data.</text>
</comment>
<dbReference type="SUPFAM" id="SSF48464">
    <property type="entry name" value="ENTH/VHS domain"/>
    <property type="match status" value="1"/>
</dbReference>
<evidence type="ECO:0000313" key="3">
    <source>
        <dbReference type="EMBL" id="CAJ1406423.1"/>
    </source>
</evidence>
<dbReference type="InterPro" id="IPR008942">
    <property type="entry name" value="ENTH_VHS"/>
</dbReference>
<feature type="compositionally biased region" description="Low complexity" evidence="1">
    <location>
        <begin position="619"/>
        <end position="632"/>
    </location>
</feature>
<dbReference type="GO" id="GO:0005849">
    <property type="term" value="C:mRNA cleavage factor complex"/>
    <property type="evidence" value="ECO:0007669"/>
    <property type="project" value="TreeGrafter"/>
</dbReference>
<dbReference type="SMART" id="SM00582">
    <property type="entry name" value="RPR"/>
    <property type="match status" value="1"/>
</dbReference>
<evidence type="ECO:0000313" key="4">
    <source>
        <dbReference type="Proteomes" id="UP001178507"/>
    </source>
</evidence>
<dbReference type="GO" id="GO:0005737">
    <property type="term" value="C:cytoplasm"/>
    <property type="evidence" value="ECO:0007669"/>
    <property type="project" value="TreeGrafter"/>
</dbReference>
<dbReference type="Gene3D" id="1.25.40.90">
    <property type="match status" value="1"/>
</dbReference>
<evidence type="ECO:0000259" key="2">
    <source>
        <dbReference type="PROSITE" id="PS51391"/>
    </source>
</evidence>
<sequence length="652" mass="73023">MAPGVPVTPMPTGLEGFRLAIQDLETKSGSKIKNLTELAQQLYSNSAAIVQAVAEEIQSASPERIQPQLLVVDSILKKVGKDYKVHFAEHLPTLLRVAFDKSDEEGRGWLKRMVEESWHKHELLPMGVFENLFSIFQPQAAASTMAAPMPQAMPQPQAPFSPVPPPPAGAPPVPESDEQVERRLRILTKIIERKPPRPDELQEIMKVPEIRKAIAMQQKNQRQEATALLSQFKQELERRHKEIAGKDPRLAAAGAARPADPRMERKPQDPREAKVSTAKDPRPMDPRARQEAPAAEPPKKRVKTEAEAEVTTVLSDDEVEVPDEDMPLVPTRHFLQGMPSLGFSETWLRQFMSQMPRNRSKERERVPVGRKVLGASGDQMVYVDAISPGEMLLLMQFVFMLEDKLRATGRSVDLAQRVSHTFSFLQVDLAVDVMLKWVFDGLPFQCNTTGLRFSTREKLRRHNEGLKRRKEQRQMNAEARGWMDPIPDWVGNRDLVVGPALFGPNREVRAVPEPVAKPDAEVESHWEVPFDPRRSVCPISGERFERSWSRSLNDWAFTGAVAAEMHAMKQVKFPPGSNFGPHGLSETAVILKKSCFANTSLSGRLDALQECCDPEGIKSVPRPAQAASSAPSTQKEDPELALLQRAPARNFF</sequence>
<dbReference type="Pfam" id="PF04818">
    <property type="entry name" value="CID"/>
    <property type="match status" value="1"/>
</dbReference>
<dbReference type="PANTHER" id="PTHR15921">
    <property type="entry name" value="PRE-MRNA CLEAVAGE COMPLEX II"/>
    <property type="match status" value="1"/>
</dbReference>
<feature type="region of interest" description="Disordered" evidence="1">
    <location>
        <begin position="617"/>
        <end position="640"/>
    </location>
</feature>
<dbReference type="GO" id="GO:0003729">
    <property type="term" value="F:mRNA binding"/>
    <property type="evidence" value="ECO:0007669"/>
    <property type="project" value="InterPro"/>
</dbReference>
<accession>A0AA36JK26</accession>
<name>A0AA36JK26_9DINO</name>
<feature type="compositionally biased region" description="Pro residues" evidence="1">
    <location>
        <begin position="151"/>
        <end position="174"/>
    </location>
</feature>
<protein>
    <recommendedName>
        <fullName evidence="2">CID domain-containing protein</fullName>
    </recommendedName>
</protein>
<dbReference type="Proteomes" id="UP001178507">
    <property type="component" value="Unassembled WGS sequence"/>
</dbReference>
<dbReference type="InterPro" id="IPR006569">
    <property type="entry name" value="CID_dom"/>
</dbReference>
<dbReference type="InterPro" id="IPR045154">
    <property type="entry name" value="PCF11-like"/>
</dbReference>
<dbReference type="GO" id="GO:0031124">
    <property type="term" value="P:mRNA 3'-end processing"/>
    <property type="evidence" value="ECO:0007669"/>
    <property type="project" value="InterPro"/>
</dbReference>
<dbReference type="EMBL" id="CAUJNA010003628">
    <property type="protein sequence ID" value="CAJ1406423.1"/>
    <property type="molecule type" value="Genomic_DNA"/>
</dbReference>
<feature type="domain" description="CID" evidence="2">
    <location>
        <begin position="9"/>
        <end position="140"/>
    </location>
</feature>
<organism evidence="3 4">
    <name type="scientific">Effrenium voratum</name>
    <dbReference type="NCBI Taxonomy" id="2562239"/>
    <lineage>
        <taxon>Eukaryota</taxon>
        <taxon>Sar</taxon>
        <taxon>Alveolata</taxon>
        <taxon>Dinophyceae</taxon>
        <taxon>Suessiales</taxon>
        <taxon>Symbiodiniaceae</taxon>
        <taxon>Effrenium</taxon>
    </lineage>
</organism>
<proteinExistence type="predicted"/>
<keyword evidence="4" id="KW-1185">Reference proteome</keyword>
<gene>
    <name evidence="3" type="ORF">EVOR1521_LOCUS28392</name>
</gene>
<dbReference type="GO" id="GO:0000993">
    <property type="term" value="F:RNA polymerase II complex binding"/>
    <property type="evidence" value="ECO:0007669"/>
    <property type="project" value="InterPro"/>
</dbReference>